<dbReference type="EMBL" id="VFRQ01000002">
    <property type="protein sequence ID" value="TPE45243.1"/>
    <property type="molecule type" value="Genomic_DNA"/>
</dbReference>
<organism evidence="2 3">
    <name type="scientific">Pontibacter mangrovi</name>
    <dbReference type="NCBI Taxonomy" id="2589816"/>
    <lineage>
        <taxon>Bacteria</taxon>
        <taxon>Pseudomonadati</taxon>
        <taxon>Bacteroidota</taxon>
        <taxon>Cytophagia</taxon>
        <taxon>Cytophagales</taxon>
        <taxon>Hymenobacteraceae</taxon>
        <taxon>Pontibacter</taxon>
    </lineage>
</organism>
<evidence type="ECO:0000313" key="2">
    <source>
        <dbReference type="EMBL" id="TPE45243.1"/>
    </source>
</evidence>
<dbReference type="RefSeq" id="WP_140619766.1">
    <property type="nucleotide sequence ID" value="NZ_VFRQ01000002.1"/>
</dbReference>
<name>A0A501W5R6_9BACT</name>
<gene>
    <name evidence="2" type="ORF">FJM65_04170</name>
</gene>
<evidence type="ECO:0000256" key="1">
    <source>
        <dbReference type="SAM" id="SignalP"/>
    </source>
</evidence>
<reference evidence="2 3" key="1">
    <citation type="submission" date="2019-06" db="EMBL/GenBank/DDBJ databases">
        <title>A novel bacterium of genus Pontibacter, isolated from marine sediment.</title>
        <authorList>
            <person name="Huang H."/>
            <person name="Mo K."/>
            <person name="Hu Y."/>
        </authorList>
    </citation>
    <scope>NUCLEOTIDE SEQUENCE [LARGE SCALE GENOMIC DNA]</scope>
    <source>
        <strain evidence="2 3">HB172049</strain>
    </source>
</reference>
<dbReference type="PROSITE" id="PS51257">
    <property type="entry name" value="PROKAR_LIPOPROTEIN"/>
    <property type="match status" value="1"/>
</dbReference>
<dbReference type="AlphaFoldDB" id="A0A501W5R6"/>
<dbReference type="Proteomes" id="UP000316727">
    <property type="component" value="Unassembled WGS sequence"/>
</dbReference>
<proteinExistence type="predicted"/>
<accession>A0A501W5R6</accession>
<feature type="chain" id="PRO_5021424709" description="Lipocalin-like domain-containing protein" evidence="1">
    <location>
        <begin position="19"/>
        <end position="139"/>
    </location>
</feature>
<sequence>MKNILLCLVTLLIVTSCAKDKNGPRTLVGTWVRTGEYLISPSGERVHDSFAIYEECQKDNLFQFTEDQKYYLKEGSKVCEPGSQEQEDTYELIEDDTKIKFGSGAIWTIKSLTSSGLTVTQPTAYWTGYKEAEIIFKRR</sequence>
<evidence type="ECO:0008006" key="4">
    <source>
        <dbReference type="Google" id="ProtNLM"/>
    </source>
</evidence>
<comment type="caution">
    <text evidence="2">The sequence shown here is derived from an EMBL/GenBank/DDBJ whole genome shotgun (WGS) entry which is preliminary data.</text>
</comment>
<keyword evidence="3" id="KW-1185">Reference proteome</keyword>
<evidence type="ECO:0000313" key="3">
    <source>
        <dbReference type="Proteomes" id="UP000316727"/>
    </source>
</evidence>
<keyword evidence="1" id="KW-0732">Signal</keyword>
<feature type="signal peptide" evidence="1">
    <location>
        <begin position="1"/>
        <end position="18"/>
    </location>
</feature>
<protein>
    <recommendedName>
        <fullName evidence="4">Lipocalin-like domain-containing protein</fullName>
    </recommendedName>
</protein>
<dbReference type="OrthoDB" id="799390at2"/>